<dbReference type="RefSeq" id="XP_012335326.1">
    <property type="nucleotide sequence ID" value="XM_012479903.1"/>
</dbReference>
<dbReference type="Gene3D" id="1.20.5.2050">
    <property type="match status" value="1"/>
</dbReference>
<evidence type="ECO:0000313" key="2">
    <source>
        <dbReference type="EMBL" id="KJP87997.1"/>
    </source>
</evidence>
<dbReference type="EMBL" id="KQ001666">
    <property type="protein sequence ID" value="KJP87997.1"/>
    <property type="molecule type" value="Genomic_DNA"/>
</dbReference>
<dbReference type="OrthoDB" id="372748at2759"/>
<feature type="region of interest" description="Disordered" evidence="1">
    <location>
        <begin position="616"/>
        <end position="639"/>
    </location>
</feature>
<feature type="compositionally biased region" description="Polar residues" evidence="1">
    <location>
        <begin position="1067"/>
        <end position="1081"/>
    </location>
</feature>
<feature type="compositionally biased region" description="Basic and acidic residues" evidence="1">
    <location>
        <begin position="83"/>
        <end position="105"/>
    </location>
</feature>
<dbReference type="OMA" id="NGMNMHT"/>
<organism evidence="2 3">
    <name type="scientific">Plasmodium fragile</name>
    <dbReference type="NCBI Taxonomy" id="5857"/>
    <lineage>
        <taxon>Eukaryota</taxon>
        <taxon>Sar</taxon>
        <taxon>Alveolata</taxon>
        <taxon>Apicomplexa</taxon>
        <taxon>Aconoidasida</taxon>
        <taxon>Haemosporida</taxon>
        <taxon>Plasmodiidae</taxon>
        <taxon>Plasmodium</taxon>
        <taxon>Plasmodium (Plasmodium)</taxon>
    </lineage>
</organism>
<evidence type="ECO:0000313" key="3">
    <source>
        <dbReference type="Proteomes" id="UP000054561"/>
    </source>
</evidence>
<feature type="compositionally biased region" description="Basic residues" evidence="1">
    <location>
        <begin position="114"/>
        <end position="127"/>
    </location>
</feature>
<dbReference type="VEuPathDB" id="PlasmoDB:AK88_02272"/>
<feature type="region of interest" description="Disordered" evidence="1">
    <location>
        <begin position="70"/>
        <end position="220"/>
    </location>
</feature>
<feature type="compositionally biased region" description="Basic and acidic residues" evidence="1">
    <location>
        <begin position="128"/>
        <end position="165"/>
    </location>
</feature>
<proteinExistence type="predicted"/>
<accession>A0A0D9QMH1</accession>
<protein>
    <submittedName>
        <fullName evidence="2">Uncharacterized protein</fullName>
    </submittedName>
</protein>
<feature type="region of interest" description="Disordered" evidence="1">
    <location>
        <begin position="1048"/>
        <end position="1084"/>
    </location>
</feature>
<keyword evidence="3" id="KW-1185">Reference proteome</keyword>
<feature type="compositionally biased region" description="Acidic residues" evidence="1">
    <location>
        <begin position="1130"/>
        <end position="1146"/>
    </location>
</feature>
<reference evidence="2 3" key="1">
    <citation type="submission" date="2014-03" db="EMBL/GenBank/DDBJ databases">
        <title>The Genome Sequence of Plasmodium fragile nilgiri.</title>
        <authorList>
            <consortium name="The Broad Institute Genomics Platform"/>
            <consortium name="The Broad Institute Genome Sequencing Center for Infectious Disease"/>
            <person name="Neafsey D."/>
            <person name="Duraisingh M."/>
            <person name="Young S.K."/>
            <person name="Zeng Q."/>
            <person name="Gargeya S."/>
            <person name="Abouelleil A."/>
            <person name="Alvarado L."/>
            <person name="Chapman S.B."/>
            <person name="Gainer-Dewar J."/>
            <person name="Goldberg J."/>
            <person name="Griggs A."/>
            <person name="Gujja S."/>
            <person name="Hansen M."/>
            <person name="Howarth C."/>
            <person name="Imamovic A."/>
            <person name="Larimer J."/>
            <person name="Pearson M."/>
            <person name="Poon T.W."/>
            <person name="Priest M."/>
            <person name="Roberts A."/>
            <person name="Saif S."/>
            <person name="Shea T."/>
            <person name="Sykes S."/>
            <person name="Wortman J."/>
            <person name="Nusbaum C."/>
            <person name="Birren B."/>
        </authorList>
    </citation>
    <scope>NUCLEOTIDE SEQUENCE [LARGE SCALE GENOMIC DNA]</scope>
    <source>
        <strain evidence="3">nilgiri</strain>
    </source>
</reference>
<dbReference type="GeneID" id="24267586"/>
<feature type="compositionally biased region" description="Polar residues" evidence="1">
    <location>
        <begin position="1868"/>
        <end position="1877"/>
    </location>
</feature>
<evidence type="ECO:0000256" key="1">
    <source>
        <dbReference type="SAM" id="MobiDB-lite"/>
    </source>
</evidence>
<feature type="compositionally biased region" description="Low complexity" evidence="1">
    <location>
        <begin position="616"/>
        <end position="633"/>
    </location>
</feature>
<name>A0A0D9QMH1_PLAFR</name>
<dbReference type="Proteomes" id="UP000054561">
    <property type="component" value="Unassembled WGS sequence"/>
</dbReference>
<feature type="region of interest" description="Disordered" evidence="1">
    <location>
        <begin position="1859"/>
        <end position="1920"/>
    </location>
</feature>
<feature type="region of interest" description="Disordered" evidence="1">
    <location>
        <begin position="2107"/>
        <end position="2158"/>
    </location>
</feature>
<feature type="compositionally biased region" description="Acidic residues" evidence="1">
    <location>
        <begin position="1882"/>
        <end position="1914"/>
    </location>
</feature>
<gene>
    <name evidence="2" type="ORF">AK88_02272</name>
</gene>
<feature type="compositionally biased region" description="Low complexity" evidence="1">
    <location>
        <begin position="2107"/>
        <end position="2142"/>
    </location>
</feature>
<feature type="compositionally biased region" description="Basic and acidic residues" evidence="1">
    <location>
        <begin position="207"/>
        <end position="216"/>
    </location>
</feature>
<feature type="compositionally biased region" description="Acidic residues" evidence="1">
    <location>
        <begin position="2073"/>
        <end position="2086"/>
    </location>
</feature>
<feature type="compositionally biased region" description="Polar residues" evidence="1">
    <location>
        <begin position="2143"/>
        <end position="2158"/>
    </location>
</feature>
<feature type="compositionally biased region" description="Basic residues" evidence="1">
    <location>
        <begin position="172"/>
        <end position="182"/>
    </location>
</feature>
<feature type="region of interest" description="Disordered" evidence="1">
    <location>
        <begin position="1103"/>
        <end position="1196"/>
    </location>
</feature>
<feature type="region of interest" description="Disordered" evidence="1">
    <location>
        <begin position="2068"/>
        <end position="2095"/>
    </location>
</feature>
<feature type="compositionally biased region" description="Polar residues" evidence="1">
    <location>
        <begin position="1171"/>
        <end position="1180"/>
    </location>
</feature>
<sequence length="2519" mass="278556">MFFGNAHKTDPPNHDGNICANRNDDTCALNAKCFVDCIGCAYCASFVPADANVGTEVDLNVVDERNRKHEENFKADNSNTVELKNEEDTHLSEKRQENEHKEEISKCTYENKNPKKGKRKCSLKNKGLKAEKKQTDADKDLVERSTLQDKTEKKLEFPAGMEEKSAPNNPTKGRRRKGKKNAAKNGSNISATGDVNKENKSNTLICPKKEPKEHMNIDASNDQLNITCRNDEQRHDGKENQVYAPCITIEETPESNNVRAPSECSRNAKSKRVCNEYAEEENLINSCNKWNAPSNDVNGNVAPYQGERYIPYEEMKEEHAANHQMLQLGIAKNEPLCESNSDVPLNHFNAADQGEHYYMTNSIGTQNTPCLYTNEVDLSNGTPWNRNHYGEVESSIEQLLKRSILEENFPDGQHMSDDISNEHVSGADIWQGYPVAGYPVGGNPVDSYSVGSHPVVSYPLESYPLENYPLENYPLDRYPVGSNPVESYPVECYPPRWVIRKEDCYSVPEVPAEEAVAQEAANPWGREELQNQEKQNAHKNSCFFSSMNKDEPRLPSNIANMETHAMGEFNDRSSLNKNTSFGCRMEREIETEVSNLLVNLNQGATSSQLHTIPNTAVSPATTTTTSARMSSVTPVRNNGNMTDTLHNQFDLENNTKLYITQGGLRDDQGLPYSCTHMLDTNGRPNALIVTGTVNANVSMPGASAHTIVIAPNAHINIVGDSTYTTPTYPNTNARVPEECASALGHGENVHVPPGNHVIQTNNEAFGTGATNSYAIPHPRLDNCPNSETQQNFSEYQYPYIKITCPNECTNISVETCSGYPYNHSIGVNNSGVLDPNCQDNCFCSSGVHSFQRVGADGSCCYNGTCNCNGAKLCDEGLQCNNCEYCQEGNNFHCTNEFPNHGDNSCMTNTYNNLPPSQVLITHDCRYYQNDPQMDIASASNNLKDQCSQNNNNGRDSFPRCSVKSEYYCAPITSSTKVVPENSCSCINGDNNNITVHIKREQMDPQDARVANTDGNGQSDQYIHTAAYNNTVDVCARNCANYPVVNIKEEDSYSPGPANKGKVMPRGSNPNAGNNDGRTNENGARELGTIKVQVCGQECDVERHLPGDKKAGHTNSTKVKVKRESWSDIGSDVEGDDERDDESDEESGNVSDYQHCGQPGGHHNGQRDHLQRTTVNSPHCTTTEKNDESAHAGTKSGEANSLNYCTTKYNTESAHNYKKYGVENLRIDTGNIINHSNIPYDVFNLEDDCNCNFSDVLCGNRNDTFAHQKSPNKNFKNISSCDRQNSVKENSNLCNYGTNGERECDTCGYLCRINLPYLSDHCVYKTRYPVDDGCSIFPHSLRGDMPSNYHLSRLGATDQVNLHGDESSRIYVNAGPPESVAHVSGDDNYPRGYFYNFNDDGYADKFGPSNTPSNGVTFSNACSPSNTDHCGTPYALNYCKYCNHTNDQLPLDCQQSPNENNYGANWSHSNETCQHYCPHFYANVEYSLNKPFYFRGDYFAPAPDEVKSLSVNKNNTNNTNVSRVTNGIPIKNELKEGINFSKDTNTIRIKSEVANEYDIMSTDVPISSKSNSTLGISTTPINNNTYNLLSISTKCDSSGFNNHHDSLAYGGASPSEVNQSERINTNAVEKHHCGGCIAEGSSNTCQIGAGNECKDGAEANTYSWGKKHFGTGVMENMKKSEDGIKGRKLRCSQMCMPRVKAEIGSERDKETGAACSPRNSAHCRRKGCMHTDQGMRDKGSISVNTEINAKRNANNRDASGYQKKTQFTHSDGNSVQHLNEMHIHVKNINCMYTPEKYNYLNEAHCVNNHVNEVKFTNDAWEEGKSLTHAHCEKYVQQFSYFYSHMSGMGGNLNVEIKKEHADGKGGDGENNSSHNETGTESDSSSDDESDSSSDSESDSSSDSESDSSSDSESDNSGDHTNKAVAHSIDKLQKCANDMYGAKNVSGSPYRPGSIANNSSAMHAGMPSHGGHVHAILDQTGLNCMKSTVYNGTSRGDVNNKDSNVGGYSYGDPSGLSSNCQYGYAHGLNTHSYADGSKSGTPRCTLGSTNANTQDARDMIDSQVDRFGCQHIENDNDGTNELDNDSDDELKGEYPDKKKSNVSIVNVGSVNNTSGSNTIITSLGSETRANTNSSTRATANSNSTVDGDTSPNGVTSVKSESTTCSLNDTHRGYGCIKQCKDEMDYTRKVKSEKGLKRRGRKKNESNNFKYAHVKKKELVKKKYDVHKEMVLTMEEGDLKVIAEEIIRNTLLLPERGPYGRNALDASHPIHSVWKDTSRGNSSWRCRWWENGKRLSKNYNVKRYGELDALKMAIITKLRNSSPRDRILYLNHQREFLNLCYTNNWIPKRESGRVEEVGDAAQKTPEKDDMLDAEKCDKGVEDMHAHETNKQCDQDKDSEETRLSVPLITHSISSFSDDASAPLHRNSLESRRNKRTLLTNTGSSKKCRVRKYYSYGPNTDTTGRSQQGDGTNAVNGRNAMHTVSVLNAPHVQKTLNAVNAHGGVKLEKMPHVQGGNVLRNMY</sequence>